<organism evidence="2 3">
    <name type="scientific">Nitrosomonas halophila</name>
    <dbReference type="NCBI Taxonomy" id="44576"/>
    <lineage>
        <taxon>Bacteria</taxon>
        <taxon>Pseudomonadati</taxon>
        <taxon>Pseudomonadota</taxon>
        <taxon>Betaproteobacteria</taxon>
        <taxon>Nitrosomonadales</taxon>
        <taxon>Nitrosomonadaceae</taxon>
        <taxon>Nitrosomonas</taxon>
    </lineage>
</organism>
<feature type="domain" description="AB hydrolase-1" evidence="1">
    <location>
        <begin position="6"/>
        <end position="233"/>
    </location>
</feature>
<sequence>MMEGAHFVLIRGLLREARHWGCFAGKLQQQFPSATIMTLDIPGNGRMHHMTSPSTIAGMTDALRKQVPINRPLRLIALSMGGMIAIDWMVRYPDEVEAAVLINTSARPLSPFCQRLRWTIYPCLIRMLFRPAPSREADILALTSNCHGHDSELLERWQQWQRQNPVSMTSARNQFLAASKFSVTAKPWQPVLIVASRADRLVDYRCGLALAQAWQADYMEHATAGHDLPLDEPEWLAYTIRQWFEPDSTLFTGAR</sequence>
<keyword evidence="3" id="KW-1185">Reference proteome</keyword>
<dbReference type="InterPro" id="IPR050228">
    <property type="entry name" value="Carboxylesterase_BioH"/>
</dbReference>
<dbReference type="RefSeq" id="WP_090415830.1">
    <property type="nucleotide sequence ID" value="NZ_FNOY01000100.1"/>
</dbReference>
<dbReference type="InterPro" id="IPR000073">
    <property type="entry name" value="AB_hydrolase_1"/>
</dbReference>
<dbReference type="SUPFAM" id="SSF53474">
    <property type="entry name" value="alpha/beta-Hydrolases"/>
    <property type="match status" value="1"/>
</dbReference>
<evidence type="ECO:0000313" key="3">
    <source>
        <dbReference type="Proteomes" id="UP000198640"/>
    </source>
</evidence>
<dbReference type="OrthoDB" id="5290302at2"/>
<dbReference type="Pfam" id="PF00561">
    <property type="entry name" value="Abhydrolase_1"/>
    <property type="match status" value="1"/>
</dbReference>
<proteinExistence type="predicted"/>
<evidence type="ECO:0000259" key="1">
    <source>
        <dbReference type="Pfam" id="PF00561"/>
    </source>
</evidence>
<reference evidence="2 3" key="1">
    <citation type="submission" date="2016-10" db="EMBL/GenBank/DDBJ databases">
        <authorList>
            <person name="de Groot N.N."/>
        </authorList>
    </citation>
    <scope>NUCLEOTIDE SEQUENCE [LARGE SCALE GENOMIC DNA]</scope>
    <source>
        <strain evidence="2 3">Nm1</strain>
    </source>
</reference>
<dbReference type="InterPro" id="IPR029058">
    <property type="entry name" value="AB_hydrolase_fold"/>
</dbReference>
<dbReference type="PANTHER" id="PTHR43194">
    <property type="entry name" value="HYDROLASE ALPHA/BETA FOLD FAMILY"/>
    <property type="match status" value="1"/>
</dbReference>
<dbReference type="Proteomes" id="UP000198640">
    <property type="component" value="Unassembled WGS sequence"/>
</dbReference>
<accession>A0A1H3PJD4</accession>
<dbReference type="EMBL" id="FNOY01000100">
    <property type="protein sequence ID" value="SDZ01224.1"/>
    <property type="molecule type" value="Genomic_DNA"/>
</dbReference>
<name>A0A1H3PJD4_9PROT</name>
<protein>
    <submittedName>
        <fullName evidence="2">Pimeloyl-ACP methyl ester carboxylesterase</fullName>
    </submittedName>
</protein>
<dbReference type="PRINTS" id="PR00111">
    <property type="entry name" value="ABHYDROLASE"/>
</dbReference>
<dbReference type="STRING" id="44576.SAMN05421881_11007"/>
<dbReference type="AlphaFoldDB" id="A0A1H3PJD4"/>
<dbReference type="Gene3D" id="3.40.50.1820">
    <property type="entry name" value="alpha/beta hydrolase"/>
    <property type="match status" value="1"/>
</dbReference>
<evidence type="ECO:0000313" key="2">
    <source>
        <dbReference type="EMBL" id="SDZ01224.1"/>
    </source>
</evidence>
<dbReference type="PANTHER" id="PTHR43194:SF5">
    <property type="entry name" value="PIMELOYL-[ACYL-CARRIER PROTEIN] METHYL ESTER ESTERASE"/>
    <property type="match status" value="1"/>
</dbReference>
<gene>
    <name evidence="2" type="ORF">SAMN05421881_11007</name>
</gene>